<dbReference type="EMBL" id="BPQP01000086">
    <property type="protein sequence ID" value="GJD97285.1"/>
    <property type="molecule type" value="Genomic_DNA"/>
</dbReference>
<keyword evidence="2" id="KW-1185">Reference proteome</keyword>
<dbReference type="RefSeq" id="WP_238246365.1">
    <property type="nucleotide sequence ID" value="NZ_BPQP01000086.1"/>
</dbReference>
<accession>A0ABQ4S3U7</accession>
<proteinExistence type="predicted"/>
<gene>
    <name evidence="1" type="ORF">OCOJLMKI_4513</name>
</gene>
<reference evidence="1" key="1">
    <citation type="journal article" date="2021" name="Front. Microbiol.">
        <title>Comprehensive Comparative Genomics and Phenotyping of Methylobacterium Species.</title>
        <authorList>
            <person name="Alessa O."/>
            <person name="Ogura Y."/>
            <person name="Fujitani Y."/>
            <person name="Takami H."/>
            <person name="Hayashi T."/>
            <person name="Sahin N."/>
            <person name="Tani A."/>
        </authorList>
    </citation>
    <scope>NUCLEOTIDE SEQUENCE</scope>
    <source>
        <strain evidence="1">DSM 19015</strain>
    </source>
</reference>
<comment type="caution">
    <text evidence="1">The sequence shown here is derived from an EMBL/GenBank/DDBJ whole genome shotgun (WGS) entry which is preliminary data.</text>
</comment>
<name>A0ABQ4S3U7_9HYPH</name>
<organism evidence="1 2">
    <name type="scientific">Methylobacterium iners</name>
    <dbReference type="NCBI Taxonomy" id="418707"/>
    <lineage>
        <taxon>Bacteria</taxon>
        <taxon>Pseudomonadati</taxon>
        <taxon>Pseudomonadota</taxon>
        <taxon>Alphaproteobacteria</taxon>
        <taxon>Hyphomicrobiales</taxon>
        <taxon>Methylobacteriaceae</taxon>
        <taxon>Methylobacterium</taxon>
    </lineage>
</organism>
<sequence>MASTILTLALPALLTLAGADAPGRPLLIPQVEGERQGTIIGRAIACGAPAARTDEVLRVARERIMQALGRAMTEERFVPELNQALFFETNLPKPSDAACAKALEALERLERAE</sequence>
<protein>
    <submittedName>
        <fullName evidence="1">Uncharacterized protein</fullName>
    </submittedName>
</protein>
<evidence type="ECO:0000313" key="1">
    <source>
        <dbReference type="EMBL" id="GJD97285.1"/>
    </source>
</evidence>
<reference evidence="1" key="2">
    <citation type="submission" date="2021-08" db="EMBL/GenBank/DDBJ databases">
        <authorList>
            <person name="Tani A."/>
            <person name="Ola A."/>
            <person name="Ogura Y."/>
            <person name="Katsura K."/>
            <person name="Hayashi T."/>
        </authorList>
    </citation>
    <scope>NUCLEOTIDE SEQUENCE</scope>
    <source>
        <strain evidence="1">DSM 19015</strain>
    </source>
</reference>
<dbReference type="Proteomes" id="UP001055125">
    <property type="component" value="Unassembled WGS sequence"/>
</dbReference>
<evidence type="ECO:0000313" key="2">
    <source>
        <dbReference type="Proteomes" id="UP001055125"/>
    </source>
</evidence>